<gene>
    <name evidence="6" type="ORF">H7995_17310</name>
</gene>
<dbReference type="PROSITE" id="PS50931">
    <property type="entry name" value="HTH_LYSR"/>
    <property type="match status" value="1"/>
</dbReference>
<dbReference type="GO" id="GO:0003700">
    <property type="term" value="F:DNA-binding transcription factor activity"/>
    <property type="evidence" value="ECO:0007669"/>
    <property type="project" value="InterPro"/>
</dbReference>
<keyword evidence="4" id="KW-0804">Transcription</keyword>
<comment type="caution">
    <text evidence="6">The sequence shown here is derived from an EMBL/GenBank/DDBJ whole genome shotgun (WGS) entry which is preliminary data.</text>
</comment>
<evidence type="ECO:0000259" key="5">
    <source>
        <dbReference type="PROSITE" id="PS50931"/>
    </source>
</evidence>
<dbReference type="Pfam" id="PF00126">
    <property type="entry name" value="HTH_1"/>
    <property type="match status" value="1"/>
</dbReference>
<dbReference type="InterPro" id="IPR005119">
    <property type="entry name" value="LysR_subst-bd"/>
</dbReference>
<dbReference type="InterPro" id="IPR036390">
    <property type="entry name" value="WH_DNA-bd_sf"/>
</dbReference>
<dbReference type="InterPro" id="IPR050950">
    <property type="entry name" value="HTH-type_LysR_regulators"/>
</dbReference>
<name>A0A7X1KYN4_9PSED</name>
<dbReference type="GO" id="GO:0005829">
    <property type="term" value="C:cytosol"/>
    <property type="evidence" value="ECO:0007669"/>
    <property type="project" value="TreeGrafter"/>
</dbReference>
<organism evidence="6 7">
    <name type="scientific">Pseudomonas kielensis</name>
    <dbReference type="NCBI Taxonomy" id="2762577"/>
    <lineage>
        <taxon>Bacteria</taxon>
        <taxon>Pseudomonadati</taxon>
        <taxon>Pseudomonadota</taxon>
        <taxon>Gammaproteobacteria</taxon>
        <taxon>Pseudomonadales</taxon>
        <taxon>Pseudomonadaceae</taxon>
        <taxon>Pseudomonas</taxon>
    </lineage>
</organism>
<reference evidence="6 7" key="1">
    <citation type="submission" date="2020-08" db="EMBL/GenBank/DDBJ databases">
        <title>Pseudomonas sp. nov.</title>
        <authorList>
            <person name="Gieschler S."/>
            <person name="Fiedler G."/>
            <person name="Brinks E."/>
            <person name="Boehnlein C."/>
            <person name="Franz C.M.A.P."/>
            <person name="Kabisch J."/>
        </authorList>
    </citation>
    <scope>NUCLEOTIDE SEQUENCE [LARGE SCALE GENOMIC DNA]</scope>
    <source>
        <strain evidence="6 7">MBT-1</strain>
    </source>
</reference>
<dbReference type="AlphaFoldDB" id="A0A7X1KYN4"/>
<dbReference type="SUPFAM" id="SSF46785">
    <property type="entry name" value="Winged helix' DNA-binding domain"/>
    <property type="match status" value="1"/>
</dbReference>
<evidence type="ECO:0000256" key="2">
    <source>
        <dbReference type="ARBA" id="ARBA00023015"/>
    </source>
</evidence>
<dbReference type="Proteomes" id="UP000526003">
    <property type="component" value="Unassembled WGS sequence"/>
</dbReference>
<evidence type="ECO:0000313" key="7">
    <source>
        <dbReference type="Proteomes" id="UP000526003"/>
    </source>
</evidence>
<dbReference type="InterPro" id="IPR036388">
    <property type="entry name" value="WH-like_DNA-bd_sf"/>
</dbReference>
<dbReference type="PANTHER" id="PTHR30419">
    <property type="entry name" value="HTH-TYPE TRANSCRIPTIONAL REGULATOR YBHD"/>
    <property type="match status" value="1"/>
</dbReference>
<dbReference type="RefSeq" id="WP_166589460.1">
    <property type="nucleotide sequence ID" value="NZ_CP090311.1"/>
</dbReference>
<keyword evidence="3" id="KW-0238">DNA-binding</keyword>
<dbReference type="SUPFAM" id="SSF53850">
    <property type="entry name" value="Periplasmic binding protein-like II"/>
    <property type="match status" value="1"/>
</dbReference>
<proteinExistence type="inferred from homology"/>
<evidence type="ECO:0000256" key="4">
    <source>
        <dbReference type="ARBA" id="ARBA00023163"/>
    </source>
</evidence>
<dbReference type="Gene3D" id="3.40.190.290">
    <property type="match status" value="1"/>
</dbReference>
<dbReference type="EMBL" id="JACMYG010000018">
    <property type="protein sequence ID" value="MBC2691552.1"/>
    <property type="molecule type" value="Genomic_DNA"/>
</dbReference>
<protein>
    <submittedName>
        <fullName evidence="6">LysR family transcriptional regulator</fullName>
    </submittedName>
</protein>
<evidence type="ECO:0000256" key="1">
    <source>
        <dbReference type="ARBA" id="ARBA00009437"/>
    </source>
</evidence>
<dbReference type="PANTHER" id="PTHR30419:SF8">
    <property type="entry name" value="NITROGEN ASSIMILATION TRANSCRIPTIONAL ACTIVATOR-RELATED"/>
    <property type="match status" value="1"/>
</dbReference>
<dbReference type="Pfam" id="PF03466">
    <property type="entry name" value="LysR_substrate"/>
    <property type="match status" value="1"/>
</dbReference>
<comment type="similarity">
    <text evidence="1">Belongs to the LysR transcriptional regulatory family.</text>
</comment>
<keyword evidence="2" id="KW-0805">Transcription regulation</keyword>
<dbReference type="InterPro" id="IPR000847">
    <property type="entry name" value="LysR_HTH_N"/>
</dbReference>
<keyword evidence="7" id="KW-1185">Reference proteome</keyword>
<dbReference type="PRINTS" id="PR00039">
    <property type="entry name" value="HTHLYSR"/>
</dbReference>
<sequence length="326" mass="36017">MSELSFSSFCGWLKFRHLLLIDTLGRTRNMHLAAQQMNLSQPAISKMLKEIESLLGFALFERQPRSMPPTALGEHVLRYAQIALNDARSFVEQIGSLREGGHGHLKVGGIFAATAIALPEAILQIKQRWPLLSIEVVEQTSNHLMEMLEEKKLDLAVARFTEHSQAQRYDFQPLAPEPFCIVVNSRHPLADAGPISLQQLVDLPWILYPVGTPIRARMELAFADAGVALPRNTVDTISMQTFLQVLQRGPMIGMLPDAMVHPLLESGQLKALDTPLHLAPQDYGILTRKGEQLVGAALEFAQILTENARLARDQGAANGAGEGQIR</sequence>
<feature type="domain" description="HTH lysR-type" evidence="5">
    <location>
        <begin position="13"/>
        <end position="70"/>
    </location>
</feature>
<dbReference type="Gene3D" id="1.10.10.10">
    <property type="entry name" value="Winged helix-like DNA-binding domain superfamily/Winged helix DNA-binding domain"/>
    <property type="match status" value="1"/>
</dbReference>
<evidence type="ECO:0000256" key="3">
    <source>
        <dbReference type="ARBA" id="ARBA00023125"/>
    </source>
</evidence>
<evidence type="ECO:0000313" key="6">
    <source>
        <dbReference type="EMBL" id="MBC2691552.1"/>
    </source>
</evidence>
<dbReference type="GO" id="GO:0003677">
    <property type="term" value="F:DNA binding"/>
    <property type="evidence" value="ECO:0007669"/>
    <property type="project" value="UniProtKB-KW"/>
</dbReference>
<accession>A0A7X1KYN4</accession>